<sequence length="143" mass="16736">MRRVSDKLNDWLFWIKAKLDERMVALLIGIVVMLFFGDVVLGWIGTLLHYLIEVLELGLEHLIEAIFHVSQRAAQILTAWTGLFIFLILGWFVFRKVRALLRDWIALYVDGLNLYPSRRWFRHKPAVYAGMLAAVALVIFFQF</sequence>
<feature type="transmembrane region" description="Helical" evidence="1">
    <location>
        <begin position="72"/>
        <end position="94"/>
    </location>
</feature>
<reference evidence="2 3" key="1">
    <citation type="submission" date="2023-03" db="EMBL/GenBank/DDBJ databases">
        <authorList>
            <person name="Pearce D."/>
        </authorList>
    </citation>
    <scope>NUCLEOTIDE SEQUENCE [LARGE SCALE GENOMIC DNA]</scope>
    <source>
        <strain evidence="2">Msz</strain>
    </source>
</reference>
<evidence type="ECO:0000313" key="3">
    <source>
        <dbReference type="Proteomes" id="UP001162030"/>
    </source>
</evidence>
<dbReference type="RefSeq" id="WP_026611396.1">
    <property type="nucleotide sequence ID" value="NZ_OX458333.1"/>
</dbReference>
<keyword evidence="1" id="KW-0812">Transmembrane</keyword>
<keyword evidence="3" id="KW-1185">Reference proteome</keyword>
<evidence type="ECO:0000256" key="1">
    <source>
        <dbReference type="SAM" id="Phobius"/>
    </source>
</evidence>
<protein>
    <submittedName>
        <fullName evidence="2">Uncharacterized protein</fullName>
    </submittedName>
</protein>
<dbReference type="Proteomes" id="UP001162030">
    <property type="component" value="Chromosome"/>
</dbReference>
<accession>A0ABM9I387</accession>
<feature type="transmembrane region" description="Helical" evidence="1">
    <location>
        <begin position="24"/>
        <end position="52"/>
    </location>
</feature>
<organism evidence="2 3">
    <name type="scientific">Methylocaldum szegediense</name>
    <dbReference type="NCBI Taxonomy" id="73780"/>
    <lineage>
        <taxon>Bacteria</taxon>
        <taxon>Pseudomonadati</taxon>
        <taxon>Pseudomonadota</taxon>
        <taxon>Gammaproteobacteria</taxon>
        <taxon>Methylococcales</taxon>
        <taxon>Methylococcaceae</taxon>
        <taxon>Methylocaldum</taxon>
    </lineage>
</organism>
<keyword evidence="1" id="KW-1133">Transmembrane helix</keyword>
<feature type="transmembrane region" description="Helical" evidence="1">
    <location>
        <begin position="125"/>
        <end position="142"/>
    </location>
</feature>
<name>A0ABM9I387_9GAMM</name>
<dbReference type="EMBL" id="OX458333">
    <property type="protein sequence ID" value="CAI8863532.1"/>
    <property type="molecule type" value="Genomic_DNA"/>
</dbReference>
<evidence type="ECO:0000313" key="2">
    <source>
        <dbReference type="EMBL" id="CAI8863532.1"/>
    </source>
</evidence>
<keyword evidence="1" id="KW-0472">Membrane</keyword>
<proteinExistence type="predicted"/>
<gene>
    <name evidence="2" type="ORF">MSZNOR_2740</name>
</gene>